<dbReference type="KEGG" id="vg:22276132"/>
<name>A0A068A234_9CAUD</name>
<dbReference type="Pfam" id="PF13479">
    <property type="entry name" value="AAA_24"/>
    <property type="match status" value="1"/>
</dbReference>
<organism evidence="1 2">
    <name type="scientific">Staphylococcus phage phiSa119</name>
    <dbReference type="NCBI Taxonomy" id="1498220"/>
    <lineage>
        <taxon>Viruses</taxon>
        <taxon>Duplodnaviria</taxon>
        <taxon>Heunggongvirae</taxon>
        <taxon>Uroviricota</taxon>
        <taxon>Caudoviricetes</taxon>
        <taxon>Bronfenbrennervirinae</taxon>
        <taxon>Biseptimavirus</taxon>
        <taxon>Biseptimavirus P1105</taxon>
    </lineage>
</organism>
<dbReference type="EMBL" id="KJ596420">
    <property type="protein sequence ID" value="AIA08777.1"/>
    <property type="molecule type" value="Genomic_DNA"/>
</dbReference>
<dbReference type="SUPFAM" id="SSF52540">
    <property type="entry name" value="P-loop containing nucleoside triphosphate hydrolases"/>
    <property type="match status" value="1"/>
</dbReference>
<evidence type="ECO:0000313" key="2">
    <source>
        <dbReference type="Proteomes" id="UP000027380"/>
    </source>
</evidence>
<accession>A0A068A234</accession>
<dbReference type="OrthoDB" id="6102at10239"/>
<dbReference type="GeneID" id="22276132"/>
<dbReference type="InterPro" id="IPR027417">
    <property type="entry name" value="P-loop_NTPase"/>
</dbReference>
<reference evidence="1 2" key="1">
    <citation type="journal article" date="2014" name="Clin. Microbiol. Infect.">
        <title>Typing of Panton-Valentine leukocidin-encoding phages carried by methicillin-susceptible and methicillin-resistant Staphylococcus aureus from Italy.</title>
        <authorList>
            <person name="Sanchini A."/>
            <person name="Del Grosso M."/>
            <person name="Villa L."/>
            <person name="Ammendolia M.G."/>
            <person name="Superti F."/>
            <person name="Monaco M."/>
            <person name="Pantosti A."/>
        </authorList>
    </citation>
    <scope>NUCLEOTIDE SEQUENCE [LARGE SCALE GENOMIC DNA]</scope>
</reference>
<protein>
    <submittedName>
        <fullName evidence="1">Uncharacterized protein</fullName>
    </submittedName>
</protein>
<evidence type="ECO:0000313" key="1">
    <source>
        <dbReference type="EMBL" id="AIA08777.1"/>
    </source>
</evidence>
<dbReference type="Proteomes" id="UP000027380">
    <property type="component" value="Segment"/>
</dbReference>
<dbReference type="RefSeq" id="YP_009103437.1">
    <property type="nucleotide sequence ID" value="NC_025460.1"/>
</dbReference>
<sequence>MTEEKQEPQEKVSILKKLKINNIAEKNKRKFYKFAVYGKIGSGKTTFATRDKDAFVIDINEGGTTVTDEGSDVEIENYQHFVYVVNFLPQILQEMRENGQEINVVVIETIQKLRDMTLNDVMKNKSKKPTFNDWGEVAERIVSMYRLIGKLQEEYKFHFVITGHEGINKDKDDEGSTINPTITIEAQEQIKKAITSQSDVLARAMIEEFDDNGEKKARYILNAEPSNTFETKIRHSPSITINNKKFANPSITDVVEAIRNGN</sequence>
<proteinExistence type="predicted"/>